<dbReference type="OrthoDB" id="10070927at2759"/>
<evidence type="ECO:0000313" key="7">
    <source>
        <dbReference type="EMBL" id="QLL34451.1"/>
    </source>
</evidence>
<dbReference type="InterPro" id="IPR036910">
    <property type="entry name" value="HMG_box_dom_sf"/>
</dbReference>
<dbReference type="GO" id="GO:0003677">
    <property type="term" value="F:DNA binding"/>
    <property type="evidence" value="ECO:0007669"/>
    <property type="project" value="UniProtKB-UniRule"/>
</dbReference>
<dbReference type="GeneID" id="59327692"/>
<feature type="region of interest" description="Disordered" evidence="5">
    <location>
        <begin position="161"/>
        <end position="238"/>
    </location>
</feature>
<dbReference type="SUPFAM" id="SSF47095">
    <property type="entry name" value="HMG-box"/>
    <property type="match status" value="1"/>
</dbReference>
<dbReference type="PANTHER" id="PTHR48112">
    <property type="entry name" value="HIGH MOBILITY GROUP PROTEIN DSP1"/>
    <property type="match status" value="1"/>
</dbReference>
<evidence type="ECO:0000256" key="3">
    <source>
        <dbReference type="ARBA" id="ARBA00023242"/>
    </source>
</evidence>
<organism evidence="7 8">
    <name type="scientific">Torulaspora globosa</name>
    <dbReference type="NCBI Taxonomy" id="48254"/>
    <lineage>
        <taxon>Eukaryota</taxon>
        <taxon>Fungi</taxon>
        <taxon>Dikarya</taxon>
        <taxon>Ascomycota</taxon>
        <taxon>Saccharomycotina</taxon>
        <taxon>Saccharomycetes</taxon>
        <taxon>Saccharomycetales</taxon>
        <taxon>Saccharomycetaceae</taxon>
        <taxon>Torulaspora</taxon>
    </lineage>
</organism>
<dbReference type="GO" id="GO:0005634">
    <property type="term" value="C:nucleus"/>
    <property type="evidence" value="ECO:0007669"/>
    <property type="project" value="UniProtKB-SubCell"/>
</dbReference>
<reference evidence="7 8" key="1">
    <citation type="submission" date="2020-06" db="EMBL/GenBank/DDBJ databases">
        <title>The yeast mating-type switching endonuclease HO is a domesticated member of an unorthodox homing genetic element family.</title>
        <authorList>
            <person name="Coughlan A.Y."/>
            <person name="Lombardi L."/>
            <person name="Braun-Galleani S."/>
            <person name="Martos A.R."/>
            <person name="Galeote V."/>
            <person name="Bigey F."/>
            <person name="Dequin S."/>
            <person name="Byrne K.P."/>
            <person name="Wolfe K.H."/>
        </authorList>
    </citation>
    <scope>NUCLEOTIDE SEQUENCE [LARGE SCALE GENOMIC DNA]</scope>
    <source>
        <strain evidence="7 8">CBS764</strain>
    </source>
</reference>
<dbReference type="PANTHER" id="PTHR48112:SF13">
    <property type="entry name" value="NON-HISTONE PROTEIN 10"/>
    <property type="match status" value="1"/>
</dbReference>
<keyword evidence="3 4" id="KW-0539">Nucleus</keyword>
<feature type="compositionally biased region" description="Acidic residues" evidence="5">
    <location>
        <begin position="188"/>
        <end position="231"/>
    </location>
</feature>
<evidence type="ECO:0000256" key="2">
    <source>
        <dbReference type="ARBA" id="ARBA00023125"/>
    </source>
</evidence>
<protein>
    <recommendedName>
        <fullName evidence="6">HMG box domain-containing protein</fullName>
    </recommendedName>
</protein>
<comment type="subcellular location">
    <subcellularLocation>
        <location evidence="1">Nucleus</location>
    </subcellularLocation>
</comment>
<dbReference type="EMBL" id="CP059252">
    <property type="protein sequence ID" value="QLL34451.1"/>
    <property type="molecule type" value="Genomic_DNA"/>
</dbReference>
<gene>
    <name evidence="7" type="ORF">HG536_0G03130</name>
</gene>
<dbReference type="InterPro" id="IPR056513">
    <property type="entry name" value="INO80F"/>
</dbReference>
<dbReference type="Pfam" id="PF24245">
    <property type="entry name" value="INO80F"/>
    <property type="match status" value="1"/>
</dbReference>
<dbReference type="PROSITE" id="PS50118">
    <property type="entry name" value="HMG_BOX_2"/>
    <property type="match status" value="1"/>
</dbReference>
<dbReference type="Proteomes" id="UP000515788">
    <property type="component" value="Chromosome 7"/>
</dbReference>
<feature type="domain" description="HMG box" evidence="6">
    <location>
        <begin position="94"/>
        <end position="158"/>
    </location>
</feature>
<feature type="region of interest" description="Disordered" evidence="5">
    <location>
        <begin position="51"/>
        <end position="99"/>
    </location>
</feature>
<dbReference type="InterPro" id="IPR009071">
    <property type="entry name" value="HMG_box_dom"/>
</dbReference>
<dbReference type="AlphaFoldDB" id="A0A7G3ZLR5"/>
<keyword evidence="8" id="KW-1185">Reference proteome</keyword>
<evidence type="ECO:0000256" key="1">
    <source>
        <dbReference type="ARBA" id="ARBA00004123"/>
    </source>
</evidence>
<evidence type="ECO:0000256" key="4">
    <source>
        <dbReference type="PROSITE-ProRule" id="PRU00267"/>
    </source>
</evidence>
<dbReference type="SMART" id="SM00398">
    <property type="entry name" value="HMG"/>
    <property type="match status" value="1"/>
</dbReference>
<evidence type="ECO:0000256" key="5">
    <source>
        <dbReference type="SAM" id="MobiDB-lite"/>
    </source>
</evidence>
<dbReference type="Pfam" id="PF00505">
    <property type="entry name" value="HMG_box"/>
    <property type="match status" value="1"/>
</dbReference>
<dbReference type="KEGG" id="tgb:HG536_0G03130"/>
<dbReference type="RefSeq" id="XP_037141125.1">
    <property type="nucleotide sequence ID" value="XM_037285229.1"/>
</dbReference>
<evidence type="ECO:0000313" key="8">
    <source>
        <dbReference type="Proteomes" id="UP000515788"/>
    </source>
</evidence>
<keyword evidence="2 4" id="KW-0238">DNA-binding</keyword>
<proteinExistence type="predicted"/>
<feature type="compositionally biased region" description="Basic and acidic residues" evidence="5">
    <location>
        <begin position="177"/>
        <end position="187"/>
    </location>
</feature>
<evidence type="ECO:0000259" key="6">
    <source>
        <dbReference type="PROSITE" id="PS50118"/>
    </source>
</evidence>
<feature type="DNA-binding region" description="HMG box" evidence="4">
    <location>
        <begin position="94"/>
        <end position="158"/>
    </location>
</feature>
<dbReference type="InterPro" id="IPR050342">
    <property type="entry name" value="HMGB"/>
</dbReference>
<name>A0A7G3ZLR5_9SACH</name>
<dbReference type="Gene3D" id="1.10.30.10">
    <property type="entry name" value="High mobility group box domain"/>
    <property type="match status" value="1"/>
</dbReference>
<feature type="compositionally biased region" description="Basic residues" evidence="5">
    <location>
        <begin position="75"/>
        <end position="86"/>
    </location>
</feature>
<accession>A0A7G3ZLR5</accession>
<sequence>MPDNDLKQKVDDLKSSNDILALAIQRTRLSVKRLKLEYSVLLERLESRVELDPELRSENPLPTLESFKNELMTKPPKKSKTKRRKTKDRDPNLPKRPTNAYLLFCEMNKEKMRKNGSQDVSKDLTEAWKTLNEHDRKPYYKLYNEDRARYQKEMELYSIKMGHGRNNEEEEEPEDTEVVREAKRGRTEDEEEDDEDDEDEEEEMDREPDSEMTQPGDDDEEDEDEEEEEMTDLPPSET</sequence>